<accession>A0A645BZG7</accession>
<protein>
    <submittedName>
        <fullName evidence="1">Uncharacterized protein</fullName>
    </submittedName>
</protein>
<dbReference type="EMBL" id="VSSQ01022293">
    <property type="protein sequence ID" value="MPM68503.1"/>
    <property type="molecule type" value="Genomic_DNA"/>
</dbReference>
<name>A0A645BZG7_9ZZZZ</name>
<sequence length="225" mass="25677">MVVLINQVPIVPQVPNAVSHGVCIFTQYQRTGVALIYMTLKCPDTSIHRAVDIGFRIITPTFVLHRPGWVIGFGPVINGFEMLAIPRFIPKRPGNNGCEIAIAEHHPTHTLHKWRFPVGIVCQGFIFVVHHAVAFDIGFIHQVQSKLIAESVPFRAIWIMTCPHRVDIKLLHQPDVFYHAFHGDRTSGVLVMFVTINSFKQNRYAVYQLHTIFHLNRSETKRMDK</sequence>
<proteinExistence type="predicted"/>
<gene>
    <name evidence="1" type="ORF">SDC9_115436</name>
</gene>
<comment type="caution">
    <text evidence="1">The sequence shown here is derived from an EMBL/GenBank/DDBJ whole genome shotgun (WGS) entry which is preliminary data.</text>
</comment>
<organism evidence="1">
    <name type="scientific">bioreactor metagenome</name>
    <dbReference type="NCBI Taxonomy" id="1076179"/>
    <lineage>
        <taxon>unclassified sequences</taxon>
        <taxon>metagenomes</taxon>
        <taxon>ecological metagenomes</taxon>
    </lineage>
</organism>
<dbReference type="AlphaFoldDB" id="A0A645BZG7"/>
<reference evidence="1" key="1">
    <citation type="submission" date="2019-08" db="EMBL/GenBank/DDBJ databases">
        <authorList>
            <person name="Kucharzyk K."/>
            <person name="Murdoch R.W."/>
            <person name="Higgins S."/>
            <person name="Loffler F."/>
        </authorList>
    </citation>
    <scope>NUCLEOTIDE SEQUENCE</scope>
</reference>
<evidence type="ECO:0000313" key="1">
    <source>
        <dbReference type="EMBL" id="MPM68503.1"/>
    </source>
</evidence>